<dbReference type="GO" id="GO:0055075">
    <property type="term" value="P:potassium ion homeostasis"/>
    <property type="evidence" value="ECO:0007669"/>
    <property type="project" value="TreeGrafter"/>
</dbReference>
<accession>A0A9D4L1N6</accession>
<comment type="subcellular location">
    <subcellularLocation>
        <location evidence="1">Membrane</location>
        <topology evidence="1">Multi-pass membrane protein</topology>
    </subcellularLocation>
</comment>
<evidence type="ECO:0000256" key="5">
    <source>
        <dbReference type="SAM" id="Phobius"/>
    </source>
</evidence>
<dbReference type="AlphaFoldDB" id="A0A9D4L1N6"/>
<gene>
    <name evidence="6" type="ORF">DPMN_092269</name>
</gene>
<protein>
    <submittedName>
        <fullName evidence="6">Uncharacterized protein</fullName>
    </submittedName>
</protein>
<proteinExistence type="predicted"/>
<comment type="caution">
    <text evidence="6">The sequence shown here is derived from an EMBL/GenBank/DDBJ whole genome shotgun (WGS) entry which is preliminary data.</text>
</comment>
<dbReference type="InterPro" id="IPR004842">
    <property type="entry name" value="SLC12A_fam"/>
</dbReference>
<reference evidence="6" key="2">
    <citation type="submission" date="2020-11" db="EMBL/GenBank/DDBJ databases">
        <authorList>
            <person name="McCartney M.A."/>
            <person name="Auch B."/>
            <person name="Kono T."/>
            <person name="Mallez S."/>
            <person name="Becker A."/>
            <person name="Gohl D.M."/>
            <person name="Silverstein K.A.T."/>
            <person name="Koren S."/>
            <person name="Bechman K.B."/>
            <person name="Herman A."/>
            <person name="Abrahante J.E."/>
            <person name="Garbe J."/>
        </authorList>
    </citation>
    <scope>NUCLEOTIDE SEQUENCE</scope>
    <source>
        <strain evidence="6">Duluth1</strain>
        <tissue evidence="6">Whole animal</tissue>
    </source>
</reference>
<dbReference type="GO" id="GO:0007268">
    <property type="term" value="P:chemical synaptic transmission"/>
    <property type="evidence" value="ECO:0007669"/>
    <property type="project" value="TreeGrafter"/>
</dbReference>
<dbReference type="GO" id="GO:0006884">
    <property type="term" value="P:cell volume homeostasis"/>
    <property type="evidence" value="ECO:0007669"/>
    <property type="project" value="TreeGrafter"/>
</dbReference>
<evidence type="ECO:0000313" key="7">
    <source>
        <dbReference type="Proteomes" id="UP000828390"/>
    </source>
</evidence>
<organism evidence="6 7">
    <name type="scientific">Dreissena polymorpha</name>
    <name type="common">Zebra mussel</name>
    <name type="synonym">Mytilus polymorpha</name>
    <dbReference type="NCBI Taxonomy" id="45954"/>
    <lineage>
        <taxon>Eukaryota</taxon>
        <taxon>Metazoa</taxon>
        <taxon>Spiralia</taxon>
        <taxon>Lophotrochozoa</taxon>
        <taxon>Mollusca</taxon>
        <taxon>Bivalvia</taxon>
        <taxon>Autobranchia</taxon>
        <taxon>Heteroconchia</taxon>
        <taxon>Euheterodonta</taxon>
        <taxon>Imparidentia</taxon>
        <taxon>Neoheterodontei</taxon>
        <taxon>Myida</taxon>
        <taxon>Dreissenoidea</taxon>
        <taxon>Dreissenidae</taxon>
        <taxon>Dreissena</taxon>
    </lineage>
</organism>
<dbReference type="GO" id="GO:0045202">
    <property type="term" value="C:synapse"/>
    <property type="evidence" value="ECO:0007669"/>
    <property type="project" value="GOC"/>
</dbReference>
<sequence>MTDRFTVTPASEAVPIGGQRGQEMYGAAKIDFSDTSSKVGKYSRFTGEGTPDDEPFARSDELSNSDYSNQMALYEDDIHHQGKISALLNRLANYHAGVEPNTSEKKGKVQAKARLGTLLGVFLPCVQNIFGVLLFIRMSWIVGMAGALEGFFIVFICCCC</sequence>
<evidence type="ECO:0000256" key="1">
    <source>
        <dbReference type="ARBA" id="ARBA00004141"/>
    </source>
</evidence>
<feature type="transmembrane region" description="Helical" evidence="5">
    <location>
        <begin position="140"/>
        <end position="159"/>
    </location>
</feature>
<dbReference type="GO" id="GO:0055064">
    <property type="term" value="P:chloride ion homeostasis"/>
    <property type="evidence" value="ECO:0007669"/>
    <property type="project" value="TreeGrafter"/>
</dbReference>
<dbReference type="GO" id="GO:1990573">
    <property type="term" value="P:potassium ion import across plasma membrane"/>
    <property type="evidence" value="ECO:0007669"/>
    <property type="project" value="TreeGrafter"/>
</dbReference>
<name>A0A9D4L1N6_DREPO</name>
<keyword evidence="3 5" id="KW-1133">Transmembrane helix</keyword>
<evidence type="ECO:0000256" key="4">
    <source>
        <dbReference type="ARBA" id="ARBA00023136"/>
    </source>
</evidence>
<dbReference type="GO" id="GO:0015379">
    <property type="term" value="F:potassium:chloride symporter activity"/>
    <property type="evidence" value="ECO:0007669"/>
    <property type="project" value="TreeGrafter"/>
</dbReference>
<feature type="transmembrane region" description="Helical" evidence="5">
    <location>
        <begin position="115"/>
        <end position="134"/>
    </location>
</feature>
<dbReference type="GO" id="GO:0005886">
    <property type="term" value="C:plasma membrane"/>
    <property type="evidence" value="ECO:0007669"/>
    <property type="project" value="TreeGrafter"/>
</dbReference>
<feature type="non-terminal residue" evidence="6">
    <location>
        <position position="160"/>
    </location>
</feature>
<keyword evidence="7" id="KW-1185">Reference proteome</keyword>
<evidence type="ECO:0000256" key="3">
    <source>
        <dbReference type="ARBA" id="ARBA00022989"/>
    </source>
</evidence>
<reference evidence="6" key="1">
    <citation type="journal article" date="2019" name="bioRxiv">
        <title>The Genome of the Zebra Mussel, Dreissena polymorpha: A Resource for Invasive Species Research.</title>
        <authorList>
            <person name="McCartney M.A."/>
            <person name="Auch B."/>
            <person name="Kono T."/>
            <person name="Mallez S."/>
            <person name="Zhang Y."/>
            <person name="Obille A."/>
            <person name="Becker A."/>
            <person name="Abrahante J.E."/>
            <person name="Garbe J."/>
            <person name="Badalamenti J.P."/>
            <person name="Herman A."/>
            <person name="Mangelson H."/>
            <person name="Liachko I."/>
            <person name="Sullivan S."/>
            <person name="Sone E.D."/>
            <person name="Koren S."/>
            <person name="Silverstein K.A.T."/>
            <person name="Beckman K.B."/>
            <person name="Gohl D.M."/>
        </authorList>
    </citation>
    <scope>NUCLEOTIDE SEQUENCE</scope>
    <source>
        <strain evidence="6">Duluth1</strain>
        <tissue evidence="6">Whole animal</tissue>
    </source>
</reference>
<evidence type="ECO:0000313" key="6">
    <source>
        <dbReference type="EMBL" id="KAH3849865.1"/>
    </source>
</evidence>
<dbReference type="EMBL" id="JAIWYP010000003">
    <property type="protein sequence ID" value="KAH3849865.1"/>
    <property type="molecule type" value="Genomic_DNA"/>
</dbReference>
<keyword evidence="4 5" id="KW-0472">Membrane</keyword>
<dbReference type="Proteomes" id="UP000828390">
    <property type="component" value="Unassembled WGS sequence"/>
</dbReference>
<dbReference type="PANTHER" id="PTHR11827">
    <property type="entry name" value="SOLUTE CARRIER FAMILY 12, CATION COTRANSPORTERS"/>
    <property type="match status" value="1"/>
</dbReference>
<dbReference type="PANTHER" id="PTHR11827:SF73">
    <property type="entry name" value="KAZACHOC, ISOFORM G"/>
    <property type="match status" value="1"/>
</dbReference>
<keyword evidence="2 5" id="KW-0812">Transmembrane</keyword>
<evidence type="ECO:0000256" key="2">
    <source>
        <dbReference type="ARBA" id="ARBA00022692"/>
    </source>
</evidence>